<keyword evidence="2" id="KW-1185">Reference proteome</keyword>
<dbReference type="KEGG" id="aser:Asera_23380"/>
<evidence type="ECO:0000313" key="2">
    <source>
        <dbReference type="Proteomes" id="UP000680750"/>
    </source>
</evidence>
<accession>A0A810KYC1</accession>
<name>A0A810KYC1_9ACTN</name>
<dbReference type="AlphaFoldDB" id="A0A810KYC1"/>
<evidence type="ECO:0000313" key="1">
    <source>
        <dbReference type="EMBL" id="BCJ28230.1"/>
    </source>
</evidence>
<reference evidence="1" key="1">
    <citation type="submission" date="2020-08" db="EMBL/GenBank/DDBJ databases">
        <title>Whole genome shotgun sequence of Actinocatenispora sera NBRC 101916.</title>
        <authorList>
            <person name="Komaki H."/>
            <person name="Tamura T."/>
        </authorList>
    </citation>
    <scope>NUCLEOTIDE SEQUENCE</scope>
    <source>
        <strain evidence="1">NBRC 101916</strain>
    </source>
</reference>
<protein>
    <submittedName>
        <fullName evidence="1">Uncharacterized protein</fullName>
    </submittedName>
</protein>
<proteinExistence type="predicted"/>
<dbReference type="Proteomes" id="UP000680750">
    <property type="component" value="Chromosome"/>
</dbReference>
<sequence>MRCSSPDTDSMSTSARVSATGSASVSLLKLSTAAPYDAHKASLVAPLPRAGCKG</sequence>
<gene>
    <name evidence="1" type="ORF">Asera_23380</name>
</gene>
<dbReference type="EMBL" id="AP023354">
    <property type="protein sequence ID" value="BCJ28230.1"/>
    <property type="molecule type" value="Genomic_DNA"/>
</dbReference>
<organism evidence="1 2">
    <name type="scientific">Actinocatenispora sera</name>
    <dbReference type="NCBI Taxonomy" id="390989"/>
    <lineage>
        <taxon>Bacteria</taxon>
        <taxon>Bacillati</taxon>
        <taxon>Actinomycetota</taxon>
        <taxon>Actinomycetes</taxon>
        <taxon>Micromonosporales</taxon>
        <taxon>Micromonosporaceae</taxon>
        <taxon>Actinocatenispora</taxon>
    </lineage>
</organism>